<proteinExistence type="predicted"/>
<accession>A0ACA9MWX6</accession>
<keyword evidence="2" id="KW-1185">Reference proteome</keyword>
<comment type="caution">
    <text evidence="1">The sequence shown here is derived from an EMBL/GenBank/DDBJ whole genome shotgun (WGS) entry which is preliminary data.</text>
</comment>
<name>A0ACA9MWX6_9GLOM</name>
<protein>
    <submittedName>
        <fullName evidence="1">17268_t:CDS:1</fullName>
    </submittedName>
</protein>
<feature type="non-terminal residue" evidence="1">
    <location>
        <position position="1"/>
    </location>
</feature>
<sequence length="91" mass="10110">AGIQFASTPYMNLSTIQHSVLLFQSQPVLNQTSTNQTANILFAITPLDLALSSTINAEEPPYKQQLQVHIDFITNKLQQVQLKAQQNIETA</sequence>
<evidence type="ECO:0000313" key="2">
    <source>
        <dbReference type="Proteomes" id="UP000789366"/>
    </source>
</evidence>
<dbReference type="EMBL" id="CAJVPW010010808">
    <property type="protein sequence ID" value="CAG8619317.1"/>
    <property type="molecule type" value="Genomic_DNA"/>
</dbReference>
<organism evidence="1 2">
    <name type="scientific">Cetraspora pellucida</name>
    <dbReference type="NCBI Taxonomy" id="1433469"/>
    <lineage>
        <taxon>Eukaryota</taxon>
        <taxon>Fungi</taxon>
        <taxon>Fungi incertae sedis</taxon>
        <taxon>Mucoromycota</taxon>
        <taxon>Glomeromycotina</taxon>
        <taxon>Glomeromycetes</taxon>
        <taxon>Diversisporales</taxon>
        <taxon>Gigasporaceae</taxon>
        <taxon>Cetraspora</taxon>
    </lineage>
</organism>
<evidence type="ECO:0000313" key="1">
    <source>
        <dbReference type="EMBL" id="CAG8619317.1"/>
    </source>
</evidence>
<gene>
    <name evidence="1" type="ORF">SPELUC_LOCUS7805</name>
</gene>
<reference evidence="1" key="1">
    <citation type="submission" date="2021-06" db="EMBL/GenBank/DDBJ databases">
        <authorList>
            <person name="Kallberg Y."/>
            <person name="Tangrot J."/>
            <person name="Rosling A."/>
        </authorList>
    </citation>
    <scope>NUCLEOTIDE SEQUENCE</scope>
    <source>
        <strain evidence="1">28 12/20/2015</strain>
    </source>
</reference>
<dbReference type="Proteomes" id="UP000789366">
    <property type="component" value="Unassembled WGS sequence"/>
</dbReference>